<dbReference type="Pfam" id="PF00583">
    <property type="entry name" value="Acetyltransf_1"/>
    <property type="match status" value="1"/>
</dbReference>
<dbReference type="GO" id="GO:0008080">
    <property type="term" value="F:N-acetyltransferase activity"/>
    <property type="evidence" value="ECO:0007669"/>
    <property type="project" value="InterPro"/>
</dbReference>
<proteinExistence type="predicted"/>
<dbReference type="InterPro" id="IPR050769">
    <property type="entry name" value="NAT_camello-type"/>
</dbReference>
<reference evidence="3" key="1">
    <citation type="journal article" date="2020" name="mSystems">
        <title>Genome- and Community-Level Interaction Insights into Carbon Utilization and Element Cycling Functions of Hydrothermarchaeota in Hydrothermal Sediment.</title>
        <authorList>
            <person name="Zhou Z."/>
            <person name="Liu Y."/>
            <person name="Xu W."/>
            <person name="Pan J."/>
            <person name="Luo Z.H."/>
            <person name="Li M."/>
        </authorList>
    </citation>
    <scope>NUCLEOTIDE SEQUENCE [LARGE SCALE GENOMIC DNA]</scope>
    <source>
        <strain evidence="3">SpSt-402</strain>
    </source>
</reference>
<keyword evidence="1 3" id="KW-0808">Transferase</keyword>
<dbReference type="InterPro" id="IPR000182">
    <property type="entry name" value="GNAT_dom"/>
</dbReference>
<dbReference type="EMBL" id="DSRD01000336">
    <property type="protein sequence ID" value="HGW93650.1"/>
    <property type="molecule type" value="Genomic_DNA"/>
</dbReference>
<evidence type="ECO:0000313" key="3">
    <source>
        <dbReference type="EMBL" id="HGW93650.1"/>
    </source>
</evidence>
<feature type="domain" description="N-acetyltransferase" evidence="2">
    <location>
        <begin position="8"/>
        <end position="161"/>
    </location>
</feature>
<dbReference type="PANTHER" id="PTHR13947">
    <property type="entry name" value="GNAT FAMILY N-ACETYLTRANSFERASE"/>
    <property type="match status" value="1"/>
</dbReference>
<protein>
    <submittedName>
        <fullName evidence="3">GNAT family N-acetyltransferase</fullName>
    </submittedName>
</protein>
<dbReference type="CDD" id="cd04301">
    <property type="entry name" value="NAT_SF"/>
    <property type="match status" value="1"/>
</dbReference>
<gene>
    <name evidence="3" type="ORF">ENR47_05125</name>
</gene>
<evidence type="ECO:0000259" key="2">
    <source>
        <dbReference type="PROSITE" id="PS51186"/>
    </source>
</evidence>
<dbReference type="SUPFAM" id="SSF55729">
    <property type="entry name" value="Acyl-CoA N-acyltransferases (Nat)"/>
    <property type="match status" value="1"/>
</dbReference>
<dbReference type="InterPro" id="IPR016181">
    <property type="entry name" value="Acyl_CoA_acyltransferase"/>
</dbReference>
<comment type="caution">
    <text evidence="3">The sequence shown here is derived from an EMBL/GenBank/DDBJ whole genome shotgun (WGS) entry which is preliminary data.</text>
</comment>
<sequence>MQKIYKDFLLRDWQPGDRIPAAEVIRSVLTEYGLGWEPDAADQDVLNVETAYLTTGGEFWVIEQSTNIVGTGAYYPISRGENAVEIRKMYLLPVARRQGLGRFLLEQLETAIAARGFEQIWIETASVLQEAVKLYEISGYQPAMGVETARCDRVYVKTLLTHCQQTQKQ</sequence>
<dbReference type="PANTHER" id="PTHR13947:SF37">
    <property type="entry name" value="LD18367P"/>
    <property type="match status" value="1"/>
</dbReference>
<name>A0A832M2S5_9CYAN</name>
<evidence type="ECO:0000256" key="1">
    <source>
        <dbReference type="ARBA" id="ARBA00022679"/>
    </source>
</evidence>
<dbReference type="PROSITE" id="PS51186">
    <property type="entry name" value="GNAT"/>
    <property type="match status" value="1"/>
</dbReference>
<accession>A0A832M2S5</accession>
<organism evidence="3">
    <name type="scientific">Oscillatoriales cyanobacterium SpSt-402</name>
    <dbReference type="NCBI Taxonomy" id="2282168"/>
    <lineage>
        <taxon>Bacteria</taxon>
        <taxon>Bacillati</taxon>
        <taxon>Cyanobacteriota</taxon>
        <taxon>Cyanophyceae</taxon>
        <taxon>Oscillatoriophycideae</taxon>
        <taxon>Oscillatoriales</taxon>
    </lineage>
</organism>
<dbReference type="Gene3D" id="3.40.630.30">
    <property type="match status" value="1"/>
</dbReference>
<dbReference type="AlphaFoldDB" id="A0A832M2S5"/>